<evidence type="ECO:0000313" key="2">
    <source>
        <dbReference type="EMBL" id="NMG74104.1"/>
    </source>
</evidence>
<sequence length="309" mass="34760">MNFDRCDVIIDQALSSKSEAEFCHYIAPLFNTYEILSVGLGRGNIFWRARAVESDVWENVFDLDYPPAEKARRGRLNDVGVPCFYVAKDIQTALLEVEATEGQLIQIAGFRVLADEILRLIVVGEYANVQKNGYMHFSGTDPGRTIQKLLNQQDKNALPLLYIDKFLANVIGDPAARESNYAFSIALGAFLHSKVDADGIAYPSIRDPGGFNLAVPPLPSDRVFHNVACVLVKVGKRRRFGVLDYQIVSSATRIDEQLNFIWPDRYQSGQLNIYGLNKQEYDFSCNRVGNNDAMFELLSMYSPRNVRDA</sequence>
<evidence type="ECO:0000313" key="3">
    <source>
        <dbReference type="Proteomes" id="UP000648984"/>
    </source>
</evidence>
<proteinExistence type="predicted"/>
<dbReference type="InterPro" id="IPR014914">
    <property type="entry name" value="RES_dom"/>
</dbReference>
<keyword evidence="3" id="KW-1185">Reference proteome</keyword>
<dbReference type="RefSeq" id="WP_169259250.1">
    <property type="nucleotide sequence ID" value="NZ_WTVQ01000005.1"/>
</dbReference>
<dbReference type="Pfam" id="PF08808">
    <property type="entry name" value="RES"/>
    <property type="match status" value="1"/>
</dbReference>
<reference evidence="2 3" key="1">
    <citation type="submission" date="2019-12" db="EMBL/GenBank/DDBJ databases">
        <title>Comparative genomics gives insights into the taxonomy of the Azoarcus-Aromatoleum group and reveals separate origins of nif in the plant-associated Azoarcus and non-plant-associated Aromatoleum sub-groups.</title>
        <authorList>
            <person name="Lafos M."/>
            <person name="Maluk M."/>
            <person name="Batista M."/>
            <person name="Junghare M."/>
            <person name="Carmona M."/>
            <person name="Faoro H."/>
            <person name="Cruz L.M."/>
            <person name="Battistoni F."/>
            <person name="De Souza E."/>
            <person name="Pedrosa F."/>
            <person name="Chen W.-M."/>
            <person name="Poole P.S."/>
            <person name="Dixon R.A."/>
            <person name="James E.K."/>
        </authorList>
    </citation>
    <scope>NUCLEOTIDE SEQUENCE [LARGE SCALE GENOMIC DNA]</scope>
    <source>
        <strain evidence="2 3">22Lin</strain>
    </source>
</reference>
<dbReference type="EMBL" id="WTVQ01000005">
    <property type="protein sequence ID" value="NMG74104.1"/>
    <property type="molecule type" value="Genomic_DNA"/>
</dbReference>
<comment type="caution">
    <text evidence="2">The sequence shown here is derived from an EMBL/GenBank/DDBJ whole genome shotgun (WGS) entry which is preliminary data.</text>
</comment>
<gene>
    <name evidence="2" type="ORF">GPA25_04975</name>
</gene>
<protein>
    <submittedName>
        <fullName evidence="2">RES domain-containing protein</fullName>
    </submittedName>
</protein>
<dbReference type="Proteomes" id="UP000648984">
    <property type="component" value="Unassembled WGS sequence"/>
</dbReference>
<organism evidence="2 3">
    <name type="scientific">Aromatoleum diolicum</name>
    <dbReference type="NCBI Taxonomy" id="75796"/>
    <lineage>
        <taxon>Bacteria</taxon>
        <taxon>Pseudomonadati</taxon>
        <taxon>Pseudomonadota</taxon>
        <taxon>Betaproteobacteria</taxon>
        <taxon>Rhodocyclales</taxon>
        <taxon>Rhodocyclaceae</taxon>
        <taxon>Aromatoleum</taxon>
    </lineage>
</organism>
<accession>A0ABX1Q6W3</accession>
<dbReference type="SMART" id="SM00953">
    <property type="entry name" value="RES"/>
    <property type="match status" value="1"/>
</dbReference>
<name>A0ABX1Q6W3_9RHOO</name>
<feature type="domain" description="RES" evidence="1">
    <location>
        <begin position="62"/>
        <end position="231"/>
    </location>
</feature>
<evidence type="ECO:0000259" key="1">
    <source>
        <dbReference type="SMART" id="SM00953"/>
    </source>
</evidence>